<feature type="compositionally biased region" description="Basic residues" evidence="1">
    <location>
        <begin position="1"/>
        <end position="17"/>
    </location>
</feature>
<dbReference type="Proteomes" id="UP000275408">
    <property type="component" value="Unassembled WGS sequence"/>
</dbReference>
<keyword evidence="3" id="KW-1185">Reference proteome</keyword>
<feature type="compositionally biased region" description="Polar residues" evidence="1">
    <location>
        <begin position="113"/>
        <end position="123"/>
    </location>
</feature>
<feature type="compositionally biased region" description="Basic and acidic residues" evidence="1">
    <location>
        <begin position="178"/>
        <end position="196"/>
    </location>
</feature>
<dbReference type="EMBL" id="RCHS01004212">
    <property type="protein sequence ID" value="RMX37033.1"/>
    <property type="molecule type" value="Genomic_DNA"/>
</dbReference>
<dbReference type="OrthoDB" id="5964674at2759"/>
<dbReference type="AlphaFoldDB" id="A0A3M6T6V1"/>
<evidence type="ECO:0000313" key="2">
    <source>
        <dbReference type="EMBL" id="RMX37033.1"/>
    </source>
</evidence>
<organism evidence="2 3">
    <name type="scientific">Pocillopora damicornis</name>
    <name type="common">Cauliflower coral</name>
    <name type="synonym">Millepora damicornis</name>
    <dbReference type="NCBI Taxonomy" id="46731"/>
    <lineage>
        <taxon>Eukaryota</taxon>
        <taxon>Metazoa</taxon>
        <taxon>Cnidaria</taxon>
        <taxon>Anthozoa</taxon>
        <taxon>Hexacorallia</taxon>
        <taxon>Scleractinia</taxon>
        <taxon>Astrocoeniina</taxon>
        <taxon>Pocilloporidae</taxon>
        <taxon>Pocillopora</taxon>
    </lineage>
</organism>
<feature type="region of interest" description="Disordered" evidence="1">
    <location>
        <begin position="104"/>
        <end position="143"/>
    </location>
</feature>
<evidence type="ECO:0000313" key="3">
    <source>
        <dbReference type="Proteomes" id="UP000275408"/>
    </source>
</evidence>
<evidence type="ECO:0000256" key="1">
    <source>
        <dbReference type="SAM" id="MobiDB-lite"/>
    </source>
</evidence>
<accession>A0A3M6T6V1</accession>
<feature type="compositionally biased region" description="Polar residues" evidence="1">
    <location>
        <begin position="22"/>
        <end position="33"/>
    </location>
</feature>
<feature type="region of interest" description="Disordered" evidence="1">
    <location>
        <begin position="1"/>
        <end position="37"/>
    </location>
</feature>
<feature type="region of interest" description="Disordered" evidence="1">
    <location>
        <begin position="178"/>
        <end position="197"/>
    </location>
</feature>
<proteinExistence type="predicted"/>
<reference evidence="2 3" key="1">
    <citation type="journal article" date="2018" name="Sci. Rep.">
        <title>Comparative analysis of the Pocillopora damicornis genome highlights role of immune system in coral evolution.</title>
        <authorList>
            <person name="Cunning R."/>
            <person name="Bay R.A."/>
            <person name="Gillette P."/>
            <person name="Baker A.C."/>
            <person name="Traylor-Knowles N."/>
        </authorList>
    </citation>
    <scope>NUCLEOTIDE SEQUENCE [LARGE SCALE GENOMIC DNA]</scope>
    <source>
        <strain evidence="2">RSMAS</strain>
        <tissue evidence="2">Whole animal</tissue>
    </source>
</reference>
<name>A0A3M6T6V1_POCDA</name>
<sequence>MKNKRGKKKSKGKNRQRYGRENTANASEMNSLTEKVKDIKSGRFQFSLVGDDHYSFYERTSVKLEAEKGCKSSECSIENEGVQTKSKETKGQHRSALPPLKDLTKSQQRKQLTRNACGQSKLDTTLRNDGNHRKENITSTSSEKSKTLASVSFVGIYDLDDMNNTQVNREYGVLNLDNEKKVEGESDEDKSREQVEKTSGYVIQTLTLEGESHFNRKESLHNKLILPGIKQNKKFIGDKVETFQRRESLFKEREKNNRLPRLVHSNQRPPRIVQRFSKRIQGNRRGKTRTNHKSFEQVYLEREIPRLPLVLNGRITQF</sequence>
<protein>
    <submittedName>
        <fullName evidence="2">Uncharacterized protein</fullName>
    </submittedName>
</protein>
<feature type="compositionally biased region" description="Basic and acidic residues" evidence="1">
    <location>
        <begin position="124"/>
        <end position="136"/>
    </location>
</feature>
<gene>
    <name evidence="2" type="ORF">pdam_00005062</name>
</gene>
<comment type="caution">
    <text evidence="2">The sequence shown here is derived from an EMBL/GenBank/DDBJ whole genome shotgun (WGS) entry which is preliminary data.</text>
</comment>